<proteinExistence type="predicted"/>
<evidence type="ECO:0000256" key="1">
    <source>
        <dbReference type="ARBA" id="ARBA00004613"/>
    </source>
</evidence>
<dbReference type="Pfam" id="PF15430">
    <property type="entry name" value="SVWC"/>
    <property type="match status" value="1"/>
</dbReference>
<feature type="signal peptide" evidence="3">
    <location>
        <begin position="1"/>
        <end position="16"/>
    </location>
</feature>
<dbReference type="Proteomes" id="UP001107558">
    <property type="component" value="Chromosome 3"/>
</dbReference>
<evidence type="ECO:0000256" key="3">
    <source>
        <dbReference type="SAM" id="SignalP"/>
    </source>
</evidence>
<dbReference type="OrthoDB" id="6761907at2759"/>
<reference evidence="5" key="1">
    <citation type="submission" date="2021-03" db="EMBL/GenBank/DDBJ databases">
        <title>Chromosome level genome of the anhydrobiotic midge Polypedilum vanderplanki.</title>
        <authorList>
            <person name="Yoshida Y."/>
            <person name="Kikawada T."/>
            <person name="Gusev O."/>
        </authorList>
    </citation>
    <scope>NUCLEOTIDE SEQUENCE</scope>
    <source>
        <strain evidence="5">NIAS01</strain>
        <tissue evidence="5">Whole body or cell culture</tissue>
    </source>
</reference>
<dbReference type="AlphaFoldDB" id="A0A9J6BTZ9"/>
<organism evidence="5 6">
    <name type="scientific">Polypedilum vanderplanki</name>
    <name type="common">Sleeping chironomid midge</name>
    <dbReference type="NCBI Taxonomy" id="319348"/>
    <lineage>
        <taxon>Eukaryota</taxon>
        <taxon>Metazoa</taxon>
        <taxon>Ecdysozoa</taxon>
        <taxon>Arthropoda</taxon>
        <taxon>Hexapoda</taxon>
        <taxon>Insecta</taxon>
        <taxon>Pterygota</taxon>
        <taxon>Neoptera</taxon>
        <taxon>Endopterygota</taxon>
        <taxon>Diptera</taxon>
        <taxon>Nematocera</taxon>
        <taxon>Chironomoidea</taxon>
        <taxon>Chironomidae</taxon>
        <taxon>Chironominae</taxon>
        <taxon>Polypedilum</taxon>
        <taxon>Polypedilum</taxon>
    </lineage>
</organism>
<keyword evidence="3" id="KW-0732">Signal</keyword>
<protein>
    <recommendedName>
        <fullName evidence="4">Single domain-containing protein</fullName>
    </recommendedName>
</protein>
<evidence type="ECO:0000256" key="2">
    <source>
        <dbReference type="ARBA" id="ARBA00022525"/>
    </source>
</evidence>
<name>A0A9J6BTZ9_POLVA</name>
<keyword evidence="2" id="KW-0964">Secreted</keyword>
<evidence type="ECO:0000259" key="4">
    <source>
        <dbReference type="SMART" id="SM01318"/>
    </source>
</evidence>
<keyword evidence="6" id="KW-1185">Reference proteome</keyword>
<accession>A0A9J6BTZ9</accession>
<feature type="domain" description="Single" evidence="4">
    <location>
        <begin position="39"/>
        <end position="102"/>
    </location>
</feature>
<comment type="subcellular location">
    <subcellularLocation>
        <location evidence="1">Secreted</location>
    </subcellularLocation>
</comment>
<feature type="chain" id="PRO_5039893963" description="Single domain-containing protein" evidence="3">
    <location>
        <begin position="17"/>
        <end position="103"/>
    </location>
</feature>
<dbReference type="EMBL" id="JADBJN010000003">
    <property type="protein sequence ID" value="KAG5673367.1"/>
    <property type="molecule type" value="Genomic_DNA"/>
</dbReference>
<sequence>MKIVIVVFALIAYCFALSKPVIENTKQTGTVGNRTGDYCGVNEHKIWPGETLNVPGQCRLFECRSNFNVYVTTCSFGIPANKKFINQDKTKLYPDCCGQLVPV</sequence>
<evidence type="ECO:0000313" key="6">
    <source>
        <dbReference type="Proteomes" id="UP001107558"/>
    </source>
</evidence>
<comment type="caution">
    <text evidence="5">The sequence shown here is derived from an EMBL/GenBank/DDBJ whole genome shotgun (WGS) entry which is preliminary data.</text>
</comment>
<evidence type="ECO:0000313" key="5">
    <source>
        <dbReference type="EMBL" id="KAG5673367.1"/>
    </source>
</evidence>
<dbReference type="GO" id="GO:0005576">
    <property type="term" value="C:extracellular region"/>
    <property type="evidence" value="ECO:0007669"/>
    <property type="project" value="UniProtKB-SubCell"/>
</dbReference>
<dbReference type="SMART" id="SM01318">
    <property type="entry name" value="SVWC"/>
    <property type="match status" value="1"/>
</dbReference>
<dbReference type="InterPro" id="IPR029277">
    <property type="entry name" value="SVWC_dom"/>
</dbReference>
<gene>
    <name evidence="5" type="ORF">PVAND_003424</name>
</gene>